<keyword evidence="2" id="KW-0677">Repeat</keyword>
<dbReference type="GO" id="GO:0017070">
    <property type="term" value="F:U6 snRNA binding"/>
    <property type="evidence" value="ECO:0007669"/>
    <property type="project" value="TreeGrafter"/>
</dbReference>
<evidence type="ECO:0000313" key="5">
    <source>
        <dbReference type="Proteomes" id="UP000502433"/>
    </source>
</evidence>
<dbReference type="InterPro" id="IPR036322">
    <property type="entry name" value="WD40_repeat_dom_sf"/>
</dbReference>
<organism evidence="4 5">
    <name type="scientific">Dolichospermum flos-aquae CCAP 1403/13F</name>
    <dbReference type="NCBI Taxonomy" id="315271"/>
    <lineage>
        <taxon>Bacteria</taxon>
        <taxon>Bacillati</taxon>
        <taxon>Cyanobacteriota</taxon>
        <taxon>Cyanophyceae</taxon>
        <taxon>Nostocales</taxon>
        <taxon>Aphanizomenonaceae</taxon>
        <taxon>Dolichospermum</taxon>
    </lineage>
</organism>
<dbReference type="AlphaFoldDB" id="A0A6H2C4B4"/>
<dbReference type="CDD" id="cd00200">
    <property type="entry name" value="WD40"/>
    <property type="match status" value="1"/>
</dbReference>
<dbReference type="GO" id="GO:0000398">
    <property type="term" value="P:mRNA splicing, via spliceosome"/>
    <property type="evidence" value="ECO:0007669"/>
    <property type="project" value="TreeGrafter"/>
</dbReference>
<dbReference type="PROSITE" id="PS50082">
    <property type="entry name" value="WD_REPEATS_2"/>
    <property type="match status" value="5"/>
</dbReference>
<dbReference type="Gene3D" id="1.25.40.370">
    <property type="match status" value="1"/>
</dbReference>
<dbReference type="EMBL" id="CP051206">
    <property type="protein sequence ID" value="QJB46672.1"/>
    <property type="molecule type" value="Genomic_DNA"/>
</dbReference>
<feature type="repeat" description="WD" evidence="3">
    <location>
        <begin position="324"/>
        <end position="365"/>
    </location>
</feature>
<evidence type="ECO:0000256" key="3">
    <source>
        <dbReference type="PROSITE-ProRule" id="PRU00221"/>
    </source>
</evidence>
<dbReference type="SMART" id="SM00320">
    <property type="entry name" value="WD40"/>
    <property type="match status" value="6"/>
</dbReference>
<keyword evidence="1 3" id="KW-0853">WD repeat</keyword>
<dbReference type="PRINTS" id="PR00320">
    <property type="entry name" value="GPROTEINBRPT"/>
</dbReference>
<evidence type="ECO:0000256" key="1">
    <source>
        <dbReference type="ARBA" id="ARBA00022574"/>
    </source>
</evidence>
<dbReference type="InterPro" id="IPR019775">
    <property type="entry name" value="WD40_repeat_CS"/>
</dbReference>
<reference evidence="4 5" key="1">
    <citation type="submission" date="2020-04" db="EMBL/GenBank/DDBJ databases">
        <title>Genome-Wide Identification of 5-Methylcytosine Sites in Bacterial Genomes By High-Throughput Sequencing of MspJI Restriction Fragments.</title>
        <authorList>
            <person name="Wu V."/>
        </authorList>
    </citation>
    <scope>NUCLEOTIDE SEQUENCE [LARGE SCALE GENOMIC DNA]</scope>
    <source>
        <strain evidence="4 5">CCAP 1403/13f</strain>
    </source>
</reference>
<dbReference type="PROSITE" id="PS50294">
    <property type="entry name" value="WD_REPEATS_REGION"/>
    <property type="match status" value="5"/>
</dbReference>
<feature type="repeat" description="WD" evidence="3">
    <location>
        <begin position="156"/>
        <end position="197"/>
    </location>
</feature>
<dbReference type="InterPro" id="IPR001680">
    <property type="entry name" value="WD40_rpt"/>
</dbReference>
<protein>
    <submittedName>
        <fullName evidence="4">WD40 repeat domain-containing protein</fullName>
    </submittedName>
</protein>
<feature type="repeat" description="WD" evidence="3">
    <location>
        <begin position="282"/>
        <end position="323"/>
    </location>
</feature>
<accession>A0A6H2C4B4</accession>
<feature type="repeat" description="WD" evidence="3">
    <location>
        <begin position="198"/>
        <end position="239"/>
    </location>
</feature>
<proteinExistence type="predicted"/>
<dbReference type="Gene3D" id="2.130.10.10">
    <property type="entry name" value="YVTN repeat-like/Quinoprotein amine dehydrogenase"/>
    <property type="match status" value="2"/>
</dbReference>
<evidence type="ECO:0000313" key="4">
    <source>
        <dbReference type="EMBL" id="QJB46672.1"/>
    </source>
</evidence>
<dbReference type="PANTHER" id="PTHR19846:SF0">
    <property type="entry name" value="PRE-MRNA PROCESSING FACTOR 4"/>
    <property type="match status" value="1"/>
</dbReference>
<dbReference type="InterPro" id="IPR015943">
    <property type="entry name" value="WD40/YVTN_repeat-like_dom_sf"/>
</dbReference>
<dbReference type="Pfam" id="PF00400">
    <property type="entry name" value="WD40"/>
    <property type="match status" value="5"/>
</dbReference>
<feature type="repeat" description="WD" evidence="3">
    <location>
        <begin position="240"/>
        <end position="281"/>
    </location>
</feature>
<gene>
    <name evidence="4" type="ORF">HGD76_23280</name>
</gene>
<dbReference type="PROSITE" id="PS00678">
    <property type="entry name" value="WD_REPEATS_1"/>
    <property type="match status" value="5"/>
</dbReference>
<dbReference type="PANTHER" id="PTHR19846">
    <property type="entry name" value="WD40 REPEAT PROTEIN"/>
    <property type="match status" value="1"/>
</dbReference>
<dbReference type="GO" id="GO:0030621">
    <property type="term" value="F:U4 snRNA binding"/>
    <property type="evidence" value="ECO:0007669"/>
    <property type="project" value="TreeGrafter"/>
</dbReference>
<dbReference type="SUPFAM" id="SSF50978">
    <property type="entry name" value="WD40 repeat-like"/>
    <property type="match status" value="1"/>
</dbReference>
<evidence type="ECO:0000256" key="2">
    <source>
        <dbReference type="ARBA" id="ARBA00022737"/>
    </source>
</evidence>
<reference evidence="4 5" key="2">
    <citation type="submission" date="2020-04" db="EMBL/GenBank/DDBJ databases">
        <authorList>
            <person name="Fomenkov A."/>
            <person name="Anton B.P."/>
            <person name="Roberts R.J."/>
        </authorList>
    </citation>
    <scope>NUCLEOTIDE SEQUENCE [LARGE SCALE GENOMIC DNA]</scope>
    <source>
        <strain evidence="4 5">CCAP 1403/13f</strain>
    </source>
</reference>
<dbReference type="InterPro" id="IPR020472">
    <property type="entry name" value="WD40_PAC1"/>
</dbReference>
<sequence length="418" mass="45773">MTKFIDWFNQLSEEGKKYYLGCLPETLLDGKDYTKLYKLLSDYEFITTKINHPLFGIQALIEDYDLLDNSKVRYNSEYAETVKALKLIQGTLSRSAHIIFQDSKQLKGQLSARLTHFDLPEIKNLLAQIATDKNIGLYSLMGSLIPPGGGGLIRTLEGHSYSVEAIAVTPDGKTVISGSDDKTIKIWDLRTGTEKFTLTGHSDWVNAIAVTPDGKTVISGSVDKTIKIWDLVTGTEKFTVKGHSDFVNAIAVTPDGKTVISGSVDKTIKIWDLVTGTEKFTLKGHSYSVKVIVFTPDGKTVISASTDNTIKIWDVETGTEKFTLKGHSSWVSAIALAPDGKTLISASRDNTIEIWDLATRKEIATSTGESPINCCTVAPDGVTIVAGEESGRLNLLLENLSSTPPQPSPQLRWIYCGF</sequence>
<dbReference type="Proteomes" id="UP000502433">
    <property type="component" value="Chromosome"/>
</dbReference>
<dbReference type="KEGG" id="dfs:HGD76_23280"/>
<name>A0A6H2C4B4_DOLFA</name>
<dbReference type="RefSeq" id="WP_168697171.1">
    <property type="nucleotide sequence ID" value="NZ_CP051206.1"/>
</dbReference>